<organism evidence="2 3">
    <name type="scientific">Desulfomonile tiedjei</name>
    <dbReference type="NCBI Taxonomy" id="2358"/>
    <lineage>
        <taxon>Bacteria</taxon>
        <taxon>Pseudomonadati</taxon>
        <taxon>Thermodesulfobacteriota</taxon>
        <taxon>Desulfomonilia</taxon>
        <taxon>Desulfomonilales</taxon>
        <taxon>Desulfomonilaceae</taxon>
        <taxon>Desulfomonile</taxon>
    </lineage>
</organism>
<dbReference type="PANTHER" id="PTHR33627:SF1">
    <property type="entry name" value="TRANSPOSASE"/>
    <property type="match status" value="1"/>
</dbReference>
<dbReference type="Proteomes" id="UP000807825">
    <property type="component" value="Unassembled WGS sequence"/>
</dbReference>
<gene>
    <name evidence="2" type="ORF">HY912_20625</name>
</gene>
<dbReference type="AlphaFoldDB" id="A0A9D6V6Q9"/>
<reference evidence="2" key="1">
    <citation type="submission" date="2020-07" db="EMBL/GenBank/DDBJ databases">
        <title>Huge and variable diversity of episymbiotic CPR bacteria and DPANN archaea in groundwater ecosystems.</title>
        <authorList>
            <person name="He C.Y."/>
            <person name="Keren R."/>
            <person name="Whittaker M."/>
            <person name="Farag I.F."/>
            <person name="Doudna J."/>
            <person name="Cate J.H.D."/>
            <person name="Banfield J.F."/>
        </authorList>
    </citation>
    <scope>NUCLEOTIDE SEQUENCE</scope>
    <source>
        <strain evidence="2">NC_groundwater_1664_Pr3_B-0.1um_52_9</strain>
    </source>
</reference>
<dbReference type="InterPro" id="IPR012337">
    <property type="entry name" value="RNaseH-like_sf"/>
</dbReference>
<evidence type="ECO:0000259" key="1">
    <source>
        <dbReference type="Pfam" id="PF13546"/>
    </source>
</evidence>
<dbReference type="NCBIfam" id="NF033540">
    <property type="entry name" value="transpos_IS701"/>
    <property type="match status" value="1"/>
</dbReference>
<dbReference type="Pfam" id="PF13546">
    <property type="entry name" value="DDE_5"/>
    <property type="match status" value="1"/>
</dbReference>
<evidence type="ECO:0000313" key="3">
    <source>
        <dbReference type="Proteomes" id="UP000807825"/>
    </source>
</evidence>
<sequence>MLPCPRCDEHSYPVPKFDLGRDDITEFANELRGFHEQFAECFQRSESREHFFNYMAGQFSELERKSIEPIALALKDGNVRSLQRFVSDAPWDDERIMSKYRSLVSDDLGSADGAMIFDESGFVKKGQSSVGVARQYCGTIGKVESCQVGVFAGYVSEHGYALVDKRLFIPEKWFGDDYRERRTKCNLPAETVFQSKPKLAVEMLTALSQEDVLPFKYVLADSLYGASPEFISAVEALPDKTYFVSVPKDTQCWLKRPMTVTKEYRWGGSKRRKRVLAAPDTKPLTVEELAKNMNDYFWYRRKVSEGTKGPIVYEFTRRRVILSAAGLPKKTVWLLIRRTLGDDPQYSYFISNAMSSTRLRTLVWLSGLRWAIEQCFQETKTELGMDHYEVRKFPGWHHHIITCMLAHFFLWHLKIRLGKKSTLHYFVAA</sequence>
<dbReference type="SUPFAM" id="SSF53098">
    <property type="entry name" value="Ribonuclease H-like"/>
    <property type="match status" value="1"/>
</dbReference>
<name>A0A9D6V6Q9_9BACT</name>
<protein>
    <submittedName>
        <fullName evidence="2">IS701 family transposase</fullName>
    </submittedName>
</protein>
<accession>A0A9D6V6Q9</accession>
<dbReference type="EMBL" id="JACRDE010000541">
    <property type="protein sequence ID" value="MBI5251904.1"/>
    <property type="molecule type" value="Genomic_DNA"/>
</dbReference>
<dbReference type="PANTHER" id="PTHR33627">
    <property type="entry name" value="TRANSPOSASE"/>
    <property type="match status" value="1"/>
</dbReference>
<evidence type="ECO:0000313" key="2">
    <source>
        <dbReference type="EMBL" id="MBI5251904.1"/>
    </source>
</evidence>
<feature type="domain" description="Transposase IS701-like DDE" evidence="1">
    <location>
        <begin position="37"/>
        <end position="310"/>
    </location>
</feature>
<comment type="caution">
    <text evidence="2">The sequence shown here is derived from an EMBL/GenBank/DDBJ whole genome shotgun (WGS) entry which is preliminary data.</text>
</comment>
<dbReference type="InterPro" id="IPR039365">
    <property type="entry name" value="IS701-like"/>
</dbReference>
<proteinExistence type="predicted"/>
<dbReference type="InterPro" id="IPR038721">
    <property type="entry name" value="IS701-like_DDE_dom"/>
</dbReference>